<dbReference type="AlphaFoldDB" id="A0A067SC96"/>
<dbReference type="EMBL" id="KL142451">
    <property type="protein sequence ID" value="KDR65384.1"/>
    <property type="molecule type" value="Genomic_DNA"/>
</dbReference>
<dbReference type="InterPro" id="IPR004242">
    <property type="entry name" value="Transposase_21"/>
</dbReference>
<feature type="non-terminal residue" evidence="1">
    <location>
        <position position="1"/>
    </location>
</feature>
<organism evidence="1 2">
    <name type="scientific">Galerina marginata (strain CBS 339.88)</name>
    <dbReference type="NCBI Taxonomy" id="685588"/>
    <lineage>
        <taxon>Eukaryota</taxon>
        <taxon>Fungi</taxon>
        <taxon>Dikarya</taxon>
        <taxon>Basidiomycota</taxon>
        <taxon>Agaricomycotina</taxon>
        <taxon>Agaricomycetes</taxon>
        <taxon>Agaricomycetidae</taxon>
        <taxon>Agaricales</taxon>
        <taxon>Agaricineae</taxon>
        <taxon>Strophariaceae</taxon>
        <taxon>Galerina</taxon>
    </lineage>
</organism>
<dbReference type="Pfam" id="PF02992">
    <property type="entry name" value="Transposase_21"/>
    <property type="match status" value="1"/>
</dbReference>
<dbReference type="Proteomes" id="UP000027222">
    <property type="component" value="Unassembled WGS sequence"/>
</dbReference>
<keyword evidence="2" id="KW-1185">Reference proteome</keyword>
<dbReference type="HOGENOM" id="CLU_030973_1_1_1"/>
<gene>
    <name evidence="1" type="ORF">GALMADRAFT_30796</name>
</gene>
<protein>
    <submittedName>
        <fullName evidence="1">Uncharacterized protein</fullName>
    </submittedName>
</protein>
<feature type="non-terminal residue" evidence="1">
    <location>
        <position position="149"/>
    </location>
</feature>
<reference evidence="2" key="1">
    <citation type="journal article" date="2014" name="Proc. Natl. Acad. Sci. U.S.A.">
        <title>Extensive sampling of basidiomycete genomes demonstrates inadequacy of the white-rot/brown-rot paradigm for wood decay fungi.</title>
        <authorList>
            <person name="Riley R."/>
            <person name="Salamov A.A."/>
            <person name="Brown D.W."/>
            <person name="Nagy L.G."/>
            <person name="Floudas D."/>
            <person name="Held B.W."/>
            <person name="Levasseur A."/>
            <person name="Lombard V."/>
            <person name="Morin E."/>
            <person name="Otillar R."/>
            <person name="Lindquist E.A."/>
            <person name="Sun H."/>
            <person name="LaButti K.M."/>
            <person name="Schmutz J."/>
            <person name="Jabbour D."/>
            <person name="Luo H."/>
            <person name="Baker S.E."/>
            <person name="Pisabarro A.G."/>
            <person name="Walton J.D."/>
            <person name="Blanchette R.A."/>
            <person name="Henrissat B."/>
            <person name="Martin F."/>
            <person name="Cullen D."/>
            <person name="Hibbett D.S."/>
            <person name="Grigoriev I.V."/>
        </authorList>
    </citation>
    <scope>NUCLEOTIDE SEQUENCE [LARGE SCALE GENOMIC DNA]</scope>
    <source>
        <strain evidence="2">CBS 339.88</strain>
    </source>
</reference>
<proteinExistence type="predicted"/>
<evidence type="ECO:0000313" key="2">
    <source>
        <dbReference type="Proteomes" id="UP000027222"/>
    </source>
</evidence>
<sequence>PIKPFVYFDFKDWVAGLVSRPGYEDRMDGAWTRPNCGHDKNDIFDGDFLKDFLGPDGKTRYAEGKGEGRYAFTLCVDFFNPNSNKQAGKKVSVGIISLACLNLPAGERYKPENMFLAGIIPGPKEPPLNMVNHYLTPIVNDFLDFWTHG</sequence>
<evidence type="ECO:0000313" key="1">
    <source>
        <dbReference type="EMBL" id="KDR65384.1"/>
    </source>
</evidence>
<accession>A0A067SC96</accession>
<name>A0A067SC96_GALM3</name>
<dbReference type="OrthoDB" id="3253623at2759"/>
<dbReference type="STRING" id="685588.A0A067SC96"/>